<dbReference type="Proteomes" id="UP000265520">
    <property type="component" value="Unassembled WGS sequence"/>
</dbReference>
<evidence type="ECO:0000256" key="1">
    <source>
        <dbReference type="SAM" id="MobiDB-lite"/>
    </source>
</evidence>
<reference evidence="2 3" key="1">
    <citation type="journal article" date="2018" name="Front. Plant Sci.">
        <title>Red Clover (Trifolium pratense) and Zigzag Clover (T. medium) - A Picture of Genomic Similarities and Differences.</title>
        <authorList>
            <person name="Dluhosova J."/>
            <person name="Istvanek J."/>
            <person name="Nedelnik J."/>
            <person name="Repkova J."/>
        </authorList>
    </citation>
    <scope>NUCLEOTIDE SEQUENCE [LARGE SCALE GENOMIC DNA]</scope>
    <source>
        <strain evidence="3">cv. 10/8</strain>
        <tissue evidence="2">Leaf</tissue>
    </source>
</reference>
<organism evidence="2 3">
    <name type="scientific">Trifolium medium</name>
    <dbReference type="NCBI Taxonomy" id="97028"/>
    <lineage>
        <taxon>Eukaryota</taxon>
        <taxon>Viridiplantae</taxon>
        <taxon>Streptophyta</taxon>
        <taxon>Embryophyta</taxon>
        <taxon>Tracheophyta</taxon>
        <taxon>Spermatophyta</taxon>
        <taxon>Magnoliopsida</taxon>
        <taxon>eudicotyledons</taxon>
        <taxon>Gunneridae</taxon>
        <taxon>Pentapetalae</taxon>
        <taxon>rosids</taxon>
        <taxon>fabids</taxon>
        <taxon>Fabales</taxon>
        <taxon>Fabaceae</taxon>
        <taxon>Papilionoideae</taxon>
        <taxon>50 kb inversion clade</taxon>
        <taxon>NPAAA clade</taxon>
        <taxon>Hologalegina</taxon>
        <taxon>IRL clade</taxon>
        <taxon>Trifolieae</taxon>
        <taxon>Trifolium</taxon>
    </lineage>
</organism>
<sequence>AGYRQPVPKRSRMASANPTFRDGGSSSNKPSIVQW</sequence>
<feature type="compositionally biased region" description="Polar residues" evidence="1">
    <location>
        <begin position="14"/>
        <end position="35"/>
    </location>
</feature>
<protein>
    <submittedName>
        <fullName evidence="2">Uncharacterized protein</fullName>
    </submittedName>
</protein>
<feature type="non-terminal residue" evidence="2">
    <location>
        <position position="1"/>
    </location>
</feature>
<proteinExistence type="predicted"/>
<dbReference type="EMBL" id="LXQA011329794">
    <property type="protein sequence ID" value="MCI93450.1"/>
    <property type="molecule type" value="Genomic_DNA"/>
</dbReference>
<name>A0A392W473_9FABA</name>
<dbReference type="AlphaFoldDB" id="A0A392W473"/>
<evidence type="ECO:0000313" key="2">
    <source>
        <dbReference type="EMBL" id="MCI93450.1"/>
    </source>
</evidence>
<evidence type="ECO:0000313" key="3">
    <source>
        <dbReference type="Proteomes" id="UP000265520"/>
    </source>
</evidence>
<keyword evidence="3" id="KW-1185">Reference proteome</keyword>
<feature type="region of interest" description="Disordered" evidence="1">
    <location>
        <begin position="1"/>
        <end position="35"/>
    </location>
</feature>
<comment type="caution">
    <text evidence="2">The sequence shown here is derived from an EMBL/GenBank/DDBJ whole genome shotgun (WGS) entry which is preliminary data.</text>
</comment>
<accession>A0A392W473</accession>